<proteinExistence type="predicted"/>
<dbReference type="OrthoDB" id="1491115at2"/>
<dbReference type="RefSeq" id="WP_144953201.1">
    <property type="nucleotide sequence ID" value="NZ_VMQU01000077.1"/>
</dbReference>
<protein>
    <submittedName>
        <fullName evidence="1">DUF2252 domain-containing protein</fullName>
    </submittedName>
</protein>
<keyword evidence="2" id="KW-1185">Reference proteome</keyword>
<dbReference type="EMBL" id="VMQU01000077">
    <property type="protein sequence ID" value="TVS86713.1"/>
    <property type="molecule type" value="Genomic_DNA"/>
</dbReference>
<sequence length="467" mass="51247">MPDVSRPLRERLIDFEDVEKDRARGRAQHDVAPRRSLAQLVPASRGATEILVEQNRDRVPELVPLRFARMLMDQFSFYRGSAAVMAADLAAGPSSGVEVMCGGDAHLSNFGVYAAPQRSLVFDLNDFDEAAVAPAEWDLKRLITSAIVGGRHAGYPEKTIRGIAAEAVRQYRDGLDAMLEMDVLGRYYLRLEPQRYAKRVSTGFADTIAETARTARRKTSARVFARIMKPGPDGRLRLRENPPILEHLAFPDETVLADAFAEYLTSVPADVAVLLSHFQLTDIARRVVGVGSVGTRCYLLILTGPDGAPLILQVKEATRSVLEEYGHRRQPEPLAAAEMALGHGLRVVDGQRILQAMSDVFLGTVRFDGRDYYVRQFQDMKGSVATDGMSPNVFRQYAGACALSLARAHAQSVNASMLRGYVGNGEAVSAAVLEWSYSYAEKTLADFHQLKAAAKAGEIPVADDPLR</sequence>
<organism evidence="1 2">
    <name type="scientific">Mycobacterium helveticum</name>
    <dbReference type="NCBI Taxonomy" id="2592811"/>
    <lineage>
        <taxon>Bacteria</taxon>
        <taxon>Bacillati</taxon>
        <taxon>Actinomycetota</taxon>
        <taxon>Actinomycetes</taxon>
        <taxon>Mycobacteriales</taxon>
        <taxon>Mycobacteriaceae</taxon>
        <taxon>Mycobacterium</taxon>
    </lineage>
</organism>
<dbReference type="AlphaFoldDB" id="A0A557XLL9"/>
<dbReference type="PANTHER" id="PTHR39441">
    <property type="entry name" value="DUF2252 DOMAIN-CONTAINING PROTEIN"/>
    <property type="match status" value="1"/>
</dbReference>
<dbReference type="PANTHER" id="PTHR39441:SF1">
    <property type="entry name" value="DUF2252 DOMAIN-CONTAINING PROTEIN"/>
    <property type="match status" value="1"/>
</dbReference>
<reference evidence="1 2" key="1">
    <citation type="submission" date="2019-07" db="EMBL/GenBank/DDBJ databases">
        <title>New Mycobacterium species.</title>
        <authorList>
            <person name="Tortoli E."/>
            <person name="Ghielmetti G."/>
            <person name="Friedel U."/>
            <person name="Trovato A."/>
        </authorList>
    </citation>
    <scope>NUCLEOTIDE SEQUENCE [LARGE SCALE GENOMIC DNA]</scope>
    <source>
        <strain evidence="1 2">16-83</strain>
    </source>
</reference>
<dbReference type="InterPro" id="IPR018721">
    <property type="entry name" value="DUF2252"/>
</dbReference>
<evidence type="ECO:0000313" key="1">
    <source>
        <dbReference type="EMBL" id="TVS86713.1"/>
    </source>
</evidence>
<dbReference type="Proteomes" id="UP000320513">
    <property type="component" value="Unassembled WGS sequence"/>
</dbReference>
<gene>
    <name evidence="1" type="ORF">FPZ47_17400</name>
</gene>
<accession>A0A557XLL9</accession>
<dbReference type="Pfam" id="PF10009">
    <property type="entry name" value="DUF2252"/>
    <property type="match status" value="1"/>
</dbReference>
<name>A0A557XLL9_9MYCO</name>
<evidence type="ECO:0000313" key="2">
    <source>
        <dbReference type="Proteomes" id="UP000320513"/>
    </source>
</evidence>
<comment type="caution">
    <text evidence="1">The sequence shown here is derived from an EMBL/GenBank/DDBJ whole genome shotgun (WGS) entry which is preliminary data.</text>
</comment>